<dbReference type="RefSeq" id="WP_186958653.1">
    <property type="nucleotide sequence ID" value="NZ_JACOOI010000004.1"/>
</dbReference>
<protein>
    <submittedName>
        <fullName evidence="3">Discoidin domain-containing protein</fullName>
    </submittedName>
</protein>
<gene>
    <name evidence="3" type="ORF">H8S77_05820</name>
</gene>
<dbReference type="Gene3D" id="2.60.120.260">
    <property type="entry name" value="Galactose-binding domain-like"/>
    <property type="match status" value="1"/>
</dbReference>
<name>A0ABR7DY36_9BACT</name>
<reference evidence="3 4" key="1">
    <citation type="submission" date="2020-08" db="EMBL/GenBank/DDBJ databases">
        <title>Genome public.</title>
        <authorList>
            <person name="Liu C."/>
            <person name="Sun Q."/>
        </authorList>
    </citation>
    <scope>NUCLEOTIDE SEQUENCE [LARGE SCALE GENOMIC DNA]</scope>
    <source>
        <strain evidence="3 4">BX2</strain>
    </source>
</reference>
<evidence type="ECO:0000259" key="2">
    <source>
        <dbReference type="PROSITE" id="PS50022"/>
    </source>
</evidence>
<dbReference type="PROSITE" id="PS51257">
    <property type="entry name" value="PROKAR_LIPOPROTEIN"/>
    <property type="match status" value="1"/>
</dbReference>
<feature type="chain" id="PRO_5046541168" evidence="1">
    <location>
        <begin position="21"/>
        <end position="376"/>
    </location>
</feature>
<keyword evidence="4" id="KW-1185">Reference proteome</keyword>
<dbReference type="Pfam" id="PF16389">
    <property type="entry name" value="DUF4998"/>
    <property type="match status" value="1"/>
</dbReference>
<dbReference type="PROSITE" id="PS50022">
    <property type="entry name" value="FA58C_3"/>
    <property type="match status" value="1"/>
</dbReference>
<sequence length="376" mass="42093">MKRIYSLLAFILCVSVLSSCDDFMDVHKEYIEDGEIIYAPKPDTISFVAGKERILFHCRTYNAPNVKSVDIYWNDGLDSLIIPVSLGAGYDSLNVVLDNMPEKSYTFNVHTTDHFGHVSLSVTNFGSSYGSSYQSTLNDRRIKAISLLDTGGVIDWYSSMEGLVRNEVRYTRKDGTEALACLPAGEYSVTCPDVQSGSTFEYRSLYIPEEEAIDTFATAWKTYEEAFPLEYKFDRSNWTVLAVSDETASDGGGKDAIMDDKLDTWWHSNYTDEDTPLPHWAVIDMGSPQKMSKIEIYRRSGTTDTKSVEIYVGNSPDADATDWVQVATGTFGNGDSLELPVPASIDTNQGRYMKILLPDSNREPFTNIAEVYIYGK</sequence>
<evidence type="ECO:0000313" key="3">
    <source>
        <dbReference type="EMBL" id="MBC5642401.1"/>
    </source>
</evidence>
<dbReference type="SUPFAM" id="SSF49785">
    <property type="entry name" value="Galactose-binding domain-like"/>
    <property type="match status" value="1"/>
</dbReference>
<dbReference type="InterPro" id="IPR008979">
    <property type="entry name" value="Galactose-bd-like_sf"/>
</dbReference>
<dbReference type="Pfam" id="PF00754">
    <property type="entry name" value="F5_F8_type_C"/>
    <property type="match status" value="1"/>
</dbReference>
<feature type="signal peptide" evidence="1">
    <location>
        <begin position="1"/>
        <end position="20"/>
    </location>
</feature>
<proteinExistence type="predicted"/>
<evidence type="ECO:0000256" key="1">
    <source>
        <dbReference type="SAM" id="SignalP"/>
    </source>
</evidence>
<comment type="caution">
    <text evidence="3">The sequence shown here is derived from an EMBL/GenBank/DDBJ whole genome shotgun (WGS) entry which is preliminary data.</text>
</comment>
<dbReference type="InterPro" id="IPR000421">
    <property type="entry name" value="FA58C"/>
</dbReference>
<organism evidence="3 4">
    <name type="scientific">Parabacteroides segnis</name>
    <dbReference type="NCBI Taxonomy" id="2763058"/>
    <lineage>
        <taxon>Bacteria</taxon>
        <taxon>Pseudomonadati</taxon>
        <taxon>Bacteroidota</taxon>
        <taxon>Bacteroidia</taxon>
        <taxon>Bacteroidales</taxon>
        <taxon>Tannerellaceae</taxon>
        <taxon>Parabacteroides</taxon>
    </lineage>
</organism>
<dbReference type="EMBL" id="JACOOI010000004">
    <property type="protein sequence ID" value="MBC5642401.1"/>
    <property type="molecule type" value="Genomic_DNA"/>
</dbReference>
<evidence type="ECO:0000313" key="4">
    <source>
        <dbReference type="Proteomes" id="UP000644010"/>
    </source>
</evidence>
<dbReference type="Proteomes" id="UP000644010">
    <property type="component" value="Unassembled WGS sequence"/>
</dbReference>
<keyword evidence="1" id="KW-0732">Signal</keyword>
<accession>A0ABR7DY36</accession>
<feature type="domain" description="F5/8 type C" evidence="2">
    <location>
        <begin position="222"/>
        <end position="376"/>
    </location>
</feature>